<proteinExistence type="predicted"/>
<dbReference type="Proteomes" id="UP000810252">
    <property type="component" value="Unassembled WGS sequence"/>
</dbReference>
<accession>A0A9D9EHJ4</accession>
<dbReference type="EMBL" id="JADIMQ010000003">
    <property type="protein sequence ID" value="MBO8447673.1"/>
    <property type="molecule type" value="Genomic_DNA"/>
</dbReference>
<evidence type="ECO:0000313" key="2">
    <source>
        <dbReference type="EMBL" id="MBO8447673.1"/>
    </source>
</evidence>
<reference evidence="2" key="1">
    <citation type="submission" date="2020-10" db="EMBL/GenBank/DDBJ databases">
        <authorList>
            <person name="Gilroy R."/>
        </authorList>
    </citation>
    <scope>NUCLEOTIDE SEQUENCE</scope>
    <source>
        <strain evidence="2">20514</strain>
    </source>
</reference>
<name>A0A9D9EHJ4_9BACT</name>
<feature type="region of interest" description="Disordered" evidence="1">
    <location>
        <begin position="157"/>
        <end position="181"/>
    </location>
</feature>
<gene>
    <name evidence="2" type="ORF">IAC29_00185</name>
</gene>
<comment type="caution">
    <text evidence="2">The sequence shown here is derived from an EMBL/GenBank/DDBJ whole genome shotgun (WGS) entry which is preliminary data.</text>
</comment>
<dbReference type="AlphaFoldDB" id="A0A9D9EHJ4"/>
<organism evidence="2 3">
    <name type="scientific">Candidatus Cryptobacteroides merdigallinarum</name>
    <dbReference type="NCBI Taxonomy" id="2840770"/>
    <lineage>
        <taxon>Bacteria</taxon>
        <taxon>Pseudomonadati</taxon>
        <taxon>Bacteroidota</taxon>
        <taxon>Bacteroidia</taxon>
        <taxon>Bacteroidales</taxon>
        <taxon>Candidatus Cryptobacteroides</taxon>
    </lineage>
</organism>
<protein>
    <submittedName>
        <fullName evidence="2">Uncharacterized protein</fullName>
    </submittedName>
</protein>
<sequence>MELKNSGNLHIYRLVQSVPDDARRPFTSSYGKNLTEIDPMWRIEKLTELFGPAGEGWYTEVVRQESVPFSNGEICIFTDVNLYLKDSRTGKWSKPIRGTGGNRLVMKTPDGLSVDDEAYKKAYTDALGIACKALGFGADIYRGRSDSKYLSGTATISAASEKEPKTTESGTVETSHGEEMKGQAAGLPVLSPEHPRWNAFISWAAKKPADKTPESIRNAIRKQWVISDVDFTALMKLAGRVA</sequence>
<evidence type="ECO:0000313" key="3">
    <source>
        <dbReference type="Proteomes" id="UP000810252"/>
    </source>
</evidence>
<evidence type="ECO:0000256" key="1">
    <source>
        <dbReference type="SAM" id="MobiDB-lite"/>
    </source>
</evidence>
<reference evidence="2" key="2">
    <citation type="journal article" date="2021" name="PeerJ">
        <title>Extensive microbial diversity within the chicken gut microbiome revealed by metagenomics and culture.</title>
        <authorList>
            <person name="Gilroy R."/>
            <person name="Ravi A."/>
            <person name="Getino M."/>
            <person name="Pursley I."/>
            <person name="Horton D.L."/>
            <person name="Alikhan N.F."/>
            <person name="Baker D."/>
            <person name="Gharbi K."/>
            <person name="Hall N."/>
            <person name="Watson M."/>
            <person name="Adriaenssens E.M."/>
            <person name="Foster-Nyarko E."/>
            <person name="Jarju S."/>
            <person name="Secka A."/>
            <person name="Antonio M."/>
            <person name="Oren A."/>
            <person name="Chaudhuri R.R."/>
            <person name="La Ragione R."/>
            <person name="Hildebrand F."/>
            <person name="Pallen M.J."/>
        </authorList>
    </citation>
    <scope>NUCLEOTIDE SEQUENCE</scope>
    <source>
        <strain evidence="2">20514</strain>
    </source>
</reference>